<evidence type="ECO:0000256" key="10">
    <source>
        <dbReference type="SAM" id="Phobius"/>
    </source>
</evidence>
<dbReference type="GO" id="GO:0044550">
    <property type="term" value="P:secondary metabolite biosynthetic process"/>
    <property type="evidence" value="ECO:0007669"/>
    <property type="project" value="UniProtKB-ARBA"/>
</dbReference>
<evidence type="ECO:0000313" key="12">
    <source>
        <dbReference type="Proteomes" id="UP001346149"/>
    </source>
</evidence>
<dbReference type="PANTHER" id="PTHR47944">
    <property type="entry name" value="CYTOCHROME P450 98A9"/>
    <property type="match status" value="1"/>
</dbReference>
<dbReference type="Pfam" id="PF00067">
    <property type="entry name" value="p450"/>
    <property type="match status" value="2"/>
</dbReference>
<dbReference type="GO" id="GO:0016705">
    <property type="term" value="F:oxidoreductase activity, acting on paired donors, with incorporation or reduction of molecular oxygen"/>
    <property type="evidence" value="ECO:0007669"/>
    <property type="project" value="InterPro"/>
</dbReference>
<sequence length="488" mass="55340">MEINPSSSSWASYASAWLAILVIVLISAYLRGRRQLNLPPGPKPWPIIGNLNLIGPQIHRSIHELCKKYGPIITVGLGSYTVVVGSSIEMARTILRTHDLTFASRPKINAGYYTTYNYSDITWSEYGPYWRQARKICIMELFSAKRLQMYEYIRVEEMRAFLRGLYERGGLPVTLKSHLSDLSLNVISRMVLGKNYAQNIEGSIVAPGEFRNMLDELLLLNGALDIGDYISWINLLDLKGYGGVEGYVAKDMLDVLLQLADDPDLEVKLERSSVKAFTQDLIAGGTESSGVVVEWAVSELLRKPEIFERAREELDRVVGRERWVEEKDIPNLPYIDSIYKETMRLHPVTPLLIPRQCREDCKIGQYDIPKGTRILVSTWTIGRDPAIWGDPKVFRPERFLGKAIDIKGQDFELLPFGSGCRMCPGYPLGFKIIQTSLANLLHGFEWKLAGEITRPEDLDMEEIFGLSCPRKTPLVIIPRPRLPPYLYA</sequence>
<comment type="cofactor">
    <cofactor evidence="1 8">
        <name>heme</name>
        <dbReference type="ChEBI" id="CHEBI:30413"/>
    </cofactor>
</comment>
<keyword evidence="10" id="KW-0812">Transmembrane</keyword>
<dbReference type="InterPro" id="IPR001128">
    <property type="entry name" value="Cyt_P450"/>
</dbReference>
<dbReference type="PRINTS" id="PR00385">
    <property type="entry name" value="P450"/>
</dbReference>
<evidence type="ECO:0000256" key="8">
    <source>
        <dbReference type="PIRSR" id="PIRSR602401-1"/>
    </source>
</evidence>
<evidence type="ECO:0000256" key="2">
    <source>
        <dbReference type="ARBA" id="ARBA00010617"/>
    </source>
</evidence>
<keyword evidence="4 8" id="KW-0479">Metal-binding</keyword>
<comment type="similarity">
    <text evidence="2 9">Belongs to the cytochrome P450 family.</text>
</comment>
<keyword evidence="6 8" id="KW-0408">Iron</keyword>
<keyword evidence="3 8" id="KW-0349">Heme</keyword>
<dbReference type="FunFam" id="1.10.630.10:FF:000126">
    <property type="entry name" value="Predicted protein"/>
    <property type="match status" value="1"/>
</dbReference>
<gene>
    <name evidence="11" type="ORF">SAY86_031264</name>
</gene>
<evidence type="ECO:0000256" key="9">
    <source>
        <dbReference type="RuleBase" id="RU000461"/>
    </source>
</evidence>
<evidence type="ECO:0000256" key="6">
    <source>
        <dbReference type="ARBA" id="ARBA00023004"/>
    </source>
</evidence>
<dbReference type="GO" id="GO:0005506">
    <property type="term" value="F:iron ion binding"/>
    <property type="evidence" value="ECO:0007669"/>
    <property type="project" value="InterPro"/>
</dbReference>
<dbReference type="Gene3D" id="1.10.630.10">
    <property type="entry name" value="Cytochrome P450"/>
    <property type="match status" value="1"/>
</dbReference>
<keyword evidence="12" id="KW-1185">Reference proteome</keyword>
<protein>
    <submittedName>
        <fullName evidence="11">Uncharacterized protein</fullName>
    </submittedName>
</protein>
<keyword evidence="10" id="KW-0472">Membrane</keyword>
<feature type="binding site" description="axial binding residue" evidence="8">
    <location>
        <position position="423"/>
    </location>
    <ligand>
        <name>heme</name>
        <dbReference type="ChEBI" id="CHEBI:30413"/>
    </ligand>
    <ligandPart>
        <name>Fe</name>
        <dbReference type="ChEBI" id="CHEBI:18248"/>
    </ligandPart>
</feature>
<dbReference type="InterPro" id="IPR017972">
    <property type="entry name" value="Cyt_P450_CS"/>
</dbReference>
<feature type="transmembrane region" description="Helical" evidence="10">
    <location>
        <begin position="12"/>
        <end position="30"/>
    </location>
</feature>
<evidence type="ECO:0000256" key="3">
    <source>
        <dbReference type="ARBA" id="ARBA00022617"/>
    </source>
</evidence>
<dbReference type="PRINTS" id="PR00463">
    <property type="entry name" value="EP450I"/>
</dbReference>
<dbReference type="InterPro" id="IPR002401">
    <property type="entry name" value="Cyt_P450_E_grp-I"/>
</dbReference>
<accession>A0AAN7M6D3</accession>
<keyword evidence="5 9" id="KW-0560">Oxidoreductase</keyword>
<keyword evidence="10" id="KW-1133">Transmembrane helix</keyword>
<dbReference type="SUPFAM" id="SSF48264">
    <property type="entry name" value="Cytochrome P450"/>
    <property type="match status" value="1"/>
</dbReference>
<dbReference type="AlphaFoldDB" id="A0AAN7M6D3"/>
<name>A0AAN7M6D3_TRANT</name>
<comment type="caution">
    <text evidence="11">The sequence shown here is derived from an EMBL/GenBank/DDBJ whole genome shotgun (WGS) entry which is preliminary data.</text>
</comment>
<proteinExistence type="inferred from homology"/>
<evidence type="ECO:0000256" key="7">
    <source>
        <dbReference type="ARBA" id="ARBA00023033"/>
    </source>
</evidence>
<reference evidence="11 12" key="1">
    <citation type="journal article" date="2023" name="Hortic Res">
        <title>Pangenome of water caltrop reveals structural variations and asymmetric subgenome divergence after allopolyploidization.</title>
        <authorList>
            <person name="Zhang X."/>
            <person name="Chen Y."/>
            <person name="Wang L."/>
            <person name="Yuan Y."/>
            <person name="Fang M."/>
            <person name="Shi L."/>
            <person name="Lu R."/>
            <person name="Comes H.P."/>
            <person name="Ma Y."/>
            <person name="Chen Y."/>
            <person name="Huang G."/>
            <person name="Zhou Y."/>
            <person name="Zheng Z."/>
            <person name="Qiu Y."/>
        </authorList>
    </citation>
    <scope>NUCLEOTIDE SEQUENCE [LARGE SCALE GENOMIC DNA]</scope>
    <source>
        <strain evidence="11">F231</strain>
    </source>
</reference>
<dbReference type="Proteomes" id="UP001346149">
    <property type="component" value="Unassembled WGS sequence"/>
</dbReference>
<evidence type="ECO:0000256" key="4">
    <source>
        <dbReference type="ARBA" id="ARBA00022723"/>
    </source>
</evidence>
<dbReference type="GO" id="GO:0020037">
    <property type="term" value="F:heme binding"/>
    <property type="evidence" value="ECO:0007669"/>
    <property type="project" value="InterPro"/>
</dbReference>
<dbReference type="GO" id="GO:0004497">
    <property type="term" value="F:monooxygenase activity"/>
    <property type="evidence" value="ECO:0007669"/>
    <property type="project" value="UniProtKB-KW"/>
</dbReference>
<evidence type="ECO:0000256" key="1">
    <source>
        <dbReference type="ARBA" id="ARBA00001971"/>
    </source>
</evidence>
<dbReference type="EMBL" id="JAXQNO010000009">
    <property type="protein sequence ID" value="KAK4790851.1"/>
    <property type="molecule type" value="Genomic_DNA"/>
</dbReference>
<dbReference type="PANTHER" id="PTHR47944:SF4">
    <property type="entry name" value="OS09G0441700 PROTEIN"/>
    <property type="match status" value="1"/>
</dbReference>
<evidence type="ECO:0000256" key="5">
    <source>
        <dbReference type="ARBA" id="ARBA00023002"/>
    </source>
</evidence>
<keyword evidence="7 9" id="KW-0503">Monooxygenase</keyword>
<dbReference type="InterPro" id="IPR036396">
    <property type="entry name" value="Cyt_P450_sf"/>
</dbReference>
<dbReference type="CDD" id="cd20618">
    <property type="entry name" value="CYP71_clan"/>
    <property type="match status" value="1"/>
</dbReference>
<organism evidence="11 12">
    <name type="scientific">Trapa natans</name>
    <name type="common">Water chestnut</name>
    <dbReference type="NCBI Taxonomy" id="22666"/>
    <lineage>
        <taxon>Eukaryota</taxon>
        <taxon>Viridiplantae</taxon>
        <taxon>Streptophyta</taxon>
        <taxon>Embryophyta</taxon>
        <taxon>Tracheophyta</taxon>
        <taxon>Spermatophyta</taxon>
        <taxon>Magnoliopsida</taxon>
        <taxon>eudicotyledons</taxon>
        <taxon>Gunneridae</taxon>
        <taxon>Pentapetalae</taxon>
        <taxon>rosids</taxon>
        <taxon>malvids</taxon>
        <taxon>Myrtales</taxon>
        <taxon>Lythraceae</taxon>
        <taxon>Trapa</taxon>
    </lineage>
</organism>
<evidence type="ECO:0000313" key="11">
    <source>
        <dbReference type="EMBL" id="KAK4790851.1"/>
    </source>
</evidence>
<dbReference type="PROSITE" id="PS00086">
    <property type="entry name" value="CYTOCHROME_P450"/>
    <property type="match status" value="1"/>
</dbReference>